<organism evidence="1 2">
    <name type="scientific">Perilla frutescens var. hirtella</name>
    <name type="common">Perilla citriodora</name>
    <name type="synonym">Perilla setoyensis</name>
    <dbReference type="NCBI Taxonomy" id="608512"/>
    <lineage>
        <taxon>Eukaryota</taxon>
        <taxon>Viridiplantae</taxon>
        <taxon>Streptophyta</taxon>
        <taxon>Embryophyta</taxon>
        <taxon>Tracheophyta</taxon>
        <taxon>Spermatophyta</taxon>
        <taxon>Magnoliopsida</taxon>
        <taxon>eudicotyledons</taxon>
        <taxon>Gunneridae</taxon>
        <taxon>Pentapetalae</taxon>
        <taxon>asterids</taxon>
        <taxon>lamiids</taxon>
        <taxon>Lamiales</taxon>
        <taxon>Lamiaceae</taxon>
        <taxon>Nepetoideae</taxon>
        <taxon>Elsholtzieae</taxon>
        <taxon>Perilla</taxon>
    </lineage>
</organism>
<evidence type="ECO:0000313" key="1">
    <source>
        <dbReference type="EMBL" id="KAH6824784.1"/>
    </source>
</evidence>
<dbReference type="Proteomes" id="UP001190926">
    <property type="component" value="Unassembled WGS sequence"/>
</dbReference>
<dbReference type="EMBL" id="SDAM02000322">
    <property type="protein sequence ID" value="KAH6824784.1"/>
    <property type="molecule type" value="Genomic_DNA"/>
</dbReference>
<name>A0AAD4P2Y2_PERFH</name>
<reference evidence="1 2" key="1">
    <citation type="journal article" date="2021" name="Nat. Commun.">
        <title>Incipient diploidization of the medicinal plant Perilla within 10,000 years.</title>
        <authorList>
            <person name="Zhang Y."/>
            <person name="Shen Q."/>
            <person name="Leng L."/>
            <person name="Zhang D."/>
            <person name="Chen S."/>
            <person name="Shi Y."/>
            <person name="Ning Z."/>
            <person name="Chen S."/>
        </authorList>
    </citation>
    <scope>NUCLEOTIDE SEQUENCE [LARGE SCALE GENOMIC DNA]</scope>
    <source>
        <strain evidence="2">cv. PC099</strain>
    </source>
</reference>
<protein>
    <recommendedName>
        <fullName evidence="3">Josephin-like protein</fullName>
    </recommendedName>
</protein>
<keyword evidence="2" id="KW-1185">Reference proteome</keyword>
<comment type="caution">
    <text evidence="1">The sequence shown here is derived from an EMBL/GenBank/DDBJ whole genome shotgun (WGS) entry which is preliminary data.</text>
</comment>
<dbReference type="PANTHER" id="PTHR34355:SF1">
    <property type="entry name" value="JOSEPHIN-LIKE PROTEIN"/>
    <property type="match status" value="1"/>
</dbReference>
<sequence>MMMMSRRVCLSPEASIYSKHGGAAKVGESNKKRVMLKIWIFKLQKGSSRISVGSFFKNIGEKVARALPPVAATSRRRCSCKVSSASLGRSRSYAETLDSQRAEAIEDCIEFLNSSSSLHRSNSVSSSC</sequence>
<dbReference type="PANTHER" id="PTHR34355">
    <property type="entry name" value="JOSEPHIN-LIKE PROTEIN"/>
    <property type="match status" value="1"/>
</dbReference>
<proteinExistence type="predicted"/>
<evidence type="ECO:0000313" key="2">
    <source>
        <dbReference type="Proteomes" id="UP001190926"/>
    </source>
</evidence>
<dbReference type="AlphaFoldDB" id="A0AAD4P2Y2"/>
<gene>
    <name evidence="1" type="ORF">C2S53_010859</name>
</gene>
<accession>A0AAD4P2Y2</accession>
<evidence type="ECO:0008006" key="3">
    <source>
        <dbReference type="Google" id="ProtNLM"/>
    </source>
</evidence>